<evidence type="ECO:0000313" key="1">
    <source>
        <dbReference type="EMBL" id="KDR21310.1"/>
    </source>
</evidence>
<protein>
    <submittedName>
        <fullName evidence="1">Uncharacterized protein</fullName>
    </submittedName>
</protein>
<reference evidence="1 2" key="1">
    <citation type="journal article" date="2014" name="Nat. Commun.">
        <title>Molecular traces of alternative social organization in a termite genome.</title>
        <authorList>
            <person name="Terrapon N."/>
            <person name="Li C."/>
            <person name="Robertson H.M."/>
            <person name="Ji L."/>
            <person name="Meng X."/>
            <person name="Booth W."/>
            <person name="Chen Z."/>
            <person name="Childers C.P."/>
            <person name="Glastad K.M."/>
            <person name="Gokhale K."/>
            <person name="Gowin J."/>
            <person name="Gronenberg W."/>
            <person name="Hermansen R.A."/>
            <person name="Hu H."/>
            <person name="Hunt B.G."/>
            <person name="Huylmans A.K."/>
            <person name="Khalil S.M."/>
            <person name="Mitchell R.D."/>
            <person name="Munoz-Torres M.C."/>
            <person name="Mustard J.A."/>
            <person name="Pan H."/>
            <person name="Reese J.T."/>
            <person name="Scharf M.E."/>
            <person name="Sun F."/>
            <person name="Vogel H."/>
            <person name="Xiao J."/>
            <person name="Yang W."/>
            <person name="Yang Z."/>
            <person name="Yang Z."/>
            <person name="Zhou J."/>
            <person name="Zhu J."/>
            <person name="Brent C.S."/>
            <person name="Elsik C.G."/>
            <person name="Goodisman M.A."/>
            <person name="Liberles D.A."/>
            <person name="Roe R.M."/>
            <person name="Vargo E.L."/>
            <person name="Vilcinskas A."/>
            <person name="Wang J."/>
            <person name="Bornberg-Bauer E."/>
            <person name="Korb J."/>
            <person name="Zhang G."/>
            <person name="Liebig J."/>
        </authorList>
    </citation>
    <scope>NUCLEOTIDE SEQUENCE [LARGE SCALE GENOMIC DNA]</scope>
    <source>
        <tissue evidence="1">Whole organism</tissue>
    </source>
</reference>
<name>A0A067RL28_ZOONE</name>
<proteinExistence type="predicted"/>
<sequence length="100" mass="11206">MMEAARAFETSVNFFQTTPLNNPEAVFKLLPRHRSLPHTFVIQKKKNRFCVSSPGLSAIHLVILCVSKKCVGLSQVRQGTQLTEGRTDSNDHRALQVDGR</sequence>
<dbReference type="EMBL" id="KK852562">
    <property type="protein sequence ID" value="KDR21310.1"/>
    <property type="molecule type" value="Genomic_DNA"/>
</dbReference>
<dbReference type="Proteomes" id="UP000027135">
    <property type="component" value="Unassembled WGS sequence"/>
</dbReference>
<dbReference type="InParanoid" id="A0A067RL28"/>
<evidence type="ECO:0000313" key="2">
    <source>
        <dbReference type="Proteomes" id="UP000027135"/>
    </source>
</evidence>
<accession>A0A067RL28</accession>
<organism evidence="1 2">
    <name type="scientific">Zootermopsis nevadensis</name>
    <name type="common">Dampwood termite</name>
    <dbReference type="NCBI Taxonomy" id="136037"/>
    <lineage>
        <taxon>Eukaryota</taxon>
        <taxon>Metazoa</taxon>
        <taxon>Ecdysozoa</taxon>
        <taxon>Arthropoda</taxon>
        <taxon>Hexapoda</taxon>
        <taxon>Insecta</taxon>
        <taxon>Pterygota</taxon>
        <taxon>Neoptera</taxon>
        <taxon>Polyneoptera</taxon>
        <taxon>Dictyoptera</taxon>
        <taxon>Blattodea</taxon>
        <taxon>Blattoidea</taxon>
        <taxon>Termitoidae</taxon>
        <taxon>Termopsidae</taxon>
        <taxon>Zootermopsis</taxon>
    </lineage>
</organism>
<keyword evidence="2" id="KW-1185">Reference proteome</keyword>
<dbReference type="AlphaFoldDB" id="A0A067RL28"/>
<gene>
    <name evidence="1" type="ORF">L798_04244</name>
</gene>